<accession>A0A1P9WW64</accession>
<evidence type="ECO:0000313" key="9">
    <source>
        <dbReference type="Proteomes" id="UP000187941"/>
    </source>
</evidence>
<dbReference type="InterPro" id="IPR033985">
    <property type="entry name" value="SusD-like_N"/>
</dbReference>
<proteinExistence type="inferred from homology"/>
<dbReference type="SUPFAM" id="SSF48452">
    <property type="entry name" value="TPR-like"/>
    <property type="match status" value="1"/>
</dbReference>
<comment type="subcellular location">
    <subcellularLocation>
        <location evidence="1">Cell outer membrane</location>
    </subcellularLocation>
</comment>
<protein>
    <submittedName>
        <fullName evidence="8">Carbohydrate-binding protein SusD</fullName>
    </submittedName>
</protein>
<dbReference type="EMBL" id="CP014263">
    <property type="protein sequence ID" value="AQG79558.1"/>
    <property type="molecule type" value="Genomic_DNA"/>
</dbReference>
<evidence type="ECO:0000256" key="1">
    <source>
        <dbReference type="ARBA" id="ARBA00004442"/>
    </source>
</evidence>
<comment type="similarity">
    <text evidence="2">Belongs to the SusD family.</text>
</comment>
<evidence type="ECO:0000259" key="6">
    <source>
        <dbReference type="Pfam" id="PF07980"/>
    </source>
</evidence>
<evidence type="ECO:0000256" key="3">
    <source>
        <dbReference type="ARBA" id="ARBA00022729"/>
    </source>
</evidence>
<organism evidence="8 9">
    <name type="scientific">Spirosoma montaniterrae</name>
    <dbReference type="NCBI Taxonomy" id="1178516"/>
    <lineage>
        <taxon>Bacteria</taxon>
        <taxon>Pseudomonadati</taxon>
        <taxon>Bacteroidota</taxon>
        <taxon>Cytophagia</taxon>
        <taxon>Cytophagales</taxon>
        <taxon>Cytophagaceae</taxon>
        <taxon>Spirosoma</taxon>
    </lineage>
</organism>
<dbReference type="STRING" id="1178516.AWR27_09615"/>
<dbReference type="InterPro" id="IPR012944">
    <property type="entry name" value="SusD_RagB_dom"/>
</dbReference>
<reference evidence="8 9" key="1">
    <citation type="submission" date="2016-01" db="EMBL/GenBank/DDBJ databases">
        <authorList>
            <person name="Oliw E.H."/>
        </authorList>
    </citation>
    <scope>NUCLEOTIDE SEQUENCE [LARGE SCALE GENOMIC DNA]</scope>
    <source>
        <strain evidence="8 9">DY10</strain>
    </source>
</reference>
<name>A0A1P9WW64_9BACT</name>
<feature type="domain" description="RagB/SusD" evidence="6">
    <location>
        <begin position="275"/>
        <end position="583"/>
    </location>
</feature>
<dbReference type="PROSITE" id="PS51257">
    <property type="entry name" value="PROKAR_LIPOPROTEIN"/>
    <property type="match status" value="1"/>
</dbReference>
<evidence type="ECO:0000256" key="2">
    <source>
        <dbReference type="ARBA" id="ARBA00006275"/>
    </source>
</evidence>
<dbReference type="Pfam" id="PF14322">
    <property type="entry name" value="SusD-like_3"/>
    <property type="match status" value="1"/>
</dbReference>
<gene>
    <name evidence="8" type="ORF">AWR27_09615</name>
</gene>
<keyword evidence="9" id="KW-1185">Reference proteome</keyword>
<dbReference type="OrthoDB" id="9792139at2"/>
<evidence type="ECO:0000259" key="7">
    <source>
        <dbReference type="Pfam" id="PF14322"/>
    </source>
</evidence>
<dbReference type="Gene3D" id="1.25.40.390">
    <property type="match status" value="1"/>
</dbReference>
<evidence type="ECO:0000313" key="8">
    <source>
        <dbReference type="EMBL" id="AQG79558.1"/>
    </source>
</evidence>
<dbReference type="KEGG" id="smon:AWR27_09615"/>
<keyword evidence="5" id="KW-0998">Cell outer membrane</keyword>
<sequence length="583" mass="66027">MNRLHKYSVAMLTTAALTTLSTSCSDKFLEVQPTAVLSDASLANREGLNLLLIGAYSMLDGVQALSSFSDWHGAADNWVYGSVTSDDAYKGSIETDQPEITFIETRNIQADNNHFRGKWRAMYDGIARTNDVMLMTARVNDMSDAEKTQARAQARFLRGHYHFEAKKMWNMAPYIDETIYNPSNPNSTKVPNNENIWPKIEADLKFAYDNLPETQTQRGRATKWAAGAMLAKAMLFQNKFAEARPLLEAIVASNRYRLVDRYQDNHRIGTNNNAESIFEVQFSVNDGASISNNGNRGATLNYPMGAGALTTCCGFFQPSQNLVNAFKTDENGLPLLDTFNEADVTNDQNILSDQAFTPFAGPLDPRLDHTVGRRGIPFLDWGVHPGRNWIRNQNYAGPYSPKKHVPQRSDAAAGWTWSGNPRQNANNYRMIRLSHVLLWLAEVEVEQGNFERARQLVNQIRRRAANPDGFLRTAAGAPAANYVIREYPASHPAFSNRDRARQAVRFEQRLEFAMEGHRFFDLVRWGTVEQTMNEYYRVEQTKRTYLRGVTFVKGKHEYFPVPVQEIFNSKLDGKETLKQNPGY</sequence>
<dbReference type="InterPro" id="IPR011990">
    <property type="entry name" value="TPR-like_helical_dom_sf"/>
</dbReference>
<evidence type="ECO:0000256" key="4">
    <source>
        <dbReference type="ARBA" id="ARBA00023136"/>
    </source>
</evidence>
<dbReference type="GO" id="GO:0009279">
    <property type="term" value="C:cell outer membrane"/>
    <property type="evidence" value="ECO:0007669"/>
    <property type="project" value="UniProtKB-SubCell"/>
</dbReference>
<keyword evidence="3" id="KW-0732">Signal</keyword>
<feature type="domain" description="SusD-like N-terminal" evidence="7">
    <location>
        <begin position="76"/>
        <end position="235"/>
    </location>
</feature>
<evidence type="ECO:0000256" key="5">
    <source>
        <dbReference type="ARBA" id="ARBA00023237"/>
    </source>
</evidence>
<dbReference type="Pfam" id="PF07980">
    <property type="entry name" value="SusD_RagB"/>
    <property type="match status" value="1"/>
</dbReference>
<dbReference type="AlphaFoldDB" id="A0A1P9WW64"/>
<keyword evidence="4" id="KW-0472">Membrane</keyword>
<dbReference type="Proteomes" id="UP000187941">
    <property type="component" value="Chromosome"/>
</dbReference>